<evidence type="ECO:0000259" key="3">
    <source>
        <dbReference type="PROSITE" id="PS50893"/>
    </source>
</evidence>
<dbReference type="KEGG" id="psic:J4E96_11150"/>
<dbReference type="RefSeq" id="WP_227422190.1">
    <property type="nucleotide sequence ID" value="NZ_CP071868.1"/>
</dbReference>
<dbReference type="EMBL" id="CP071868">
    <property type="protein sequence ID" value="QTE27965.1"/>
    <property type="molecule type" value="Genomic_DNA"/>
</dbReference>
<reference evidence="4" key="1">
    <citation type="submission" date="2021-03" db="EMBL/GenBank/DDBJ databases">
        <title>Pengzhenrongella sicca gen. nov., sp. nov., a new member of suborder Micrococcineae isolated from High-Arctic tundra soil.</title>
        <authorList>
            <person name="Peng F."/>
        </authorList>
    </citation>
    <scope>NUCLEOTIDE SEQUENCE</scope>
    <source>
        <strain evidence="4">LRZ-2</strain>
    </source>
</reference>
<dbReference type="GO" id="GO:0005524">
    <property type="term" value="F:ATP binding"/>
    <property type="evidence" value="ECO:0007669"/>
    <property type="project" value="UniProtKB-KW"/>
</dbReference>
<dbReference type="InterPro" id="IPR003439">
    <property type="entry name" value="ABC_transporter-like_ATP-bd"/>
</dbReference>
<dbReference type="PROSITE" id="PS50893">
    <property type="entry name" value="ABC_TRANSPORTER_2"/>
    <property type="match status" value="1"/>
</dbReference>
<sequence length="283" mass="29644">MSSVGARRGAATGPAARCARLVKIYPSATGETHALRGIEATFPAGALTAVTGPSGSGKSSLLSVLALRERQSGGELWIGPRAVSALGARALRDLRRRDVASVAQRPTHSLFDHLTALEQVEQSARLRGADLADCRTLLDRLGLANRLRARNRELSGGEQQRLAVAAAVIGVPGLIVADEPTAELDDESSQLVLEELRRCASLGAAVVFATHDHRGVVAADRELHLRYGVVSTESDAGGPATASIDSTGRLQLPPQALALFPEGRARLVVEGRGVWLLPPGTGD</sequence>
<dbReference type="Gene3D" id="3.40.50.300">
    <property type="entry name" value="P-loop containing nucleotide triphosphate hydrolases"/>
    <property type="match status" value="1"/>
</dbReference>
<evidence type="ECO:0000313" key="4">
    <source>
        <dbReference type="EMBL" id="QTE27965.1"/>
    </source>
</evidence>
<proteinExistence type="predicted"/>
<dbReference type="InterPro" id="IPR003593">
    <property type="entry name" value="AAA+_ATPase"/>
</dbReference>
<gene>
    <name evidence="4" type="ORF">J4E96_11150</name>
</gene>
<dbReference type="SMART" id="SM00382">
    <property type="entry name" value="AAA"/>
    <property type="match status" value="1"/>
</dbReference>
<keyword evidence="5" id="KW-1185">Reference proteome</keyword>
<dbReference type="PROSITE" id="PS00211">
    <property type="entry name" value="ABC_TRANSPORTER_1"/>
    <property type="match status" value="1"/>
</dbReference>
<accession>A0A8A4Z918</accession>
<protein>
    <submittedName>
        <fullName evidence="4">ATP-binding cassette domain-containing protein</fullName>
    </submittedName>
</protein>
<evidence type="ECO:0000313" key="5">
    <source>
        <dbReference type="Proteomes" id="UP000663937"/>
    </source>
</evidence>
<dbReference type="InterPro" id="IPR017871">
    <property type="entry name" value="ABC_transporter-like_CS"/>
</dbReference>
<organism evidence="4 5">
    <name type="scientific">Pengzhenrongella sicca</name>
    <dbReference type="NCBI Taxonomy" id="2819238"/>
    <lineage>
        <taxon>Bacteria</taxon>
        <taxon>Bacillati</taxon>
        <taxon>Actinomycetota</taxon>
        <taxon>Actinomycetes</taxon>
        <taxon>Micrococcales</taxon>
        <taxon>Pengzhenrongella</taxon>
    </lineage>
</organism>
<evidence type="ECO:0000256" key="2">
    <source>
        <dbReference type="ARBA" id="ARBA00022840"/>
    </source>
</evidence>
<dbReference type="AlphaFoldDB" id="A0A8A4Z918"/>
<dbReference type="Pfam" id="PF00005">
    <property type="entry name" value="ABC_tran"/>
    <property type="match status" value="1"/>
</dbReference>
<dbReference type="SUPFAM" id="SSF52540">
    <property type="entry name" value="P-loop containing nucleoside triphosphate hydrolases"/>
    <property type="match status" value="1"/>
</dbReference>
<feature type="domain" description="ABC transporter" evidence="3">
    <location>
        <begin position="19"/>
        <end position="252"/>
    </location>
</feature>
<evidence type="ECO:0000256" key="1">
    <source>
        <dbReference type="ARBA" id="ARBA00022741"/>
    </source>
</evidence>
<dbReference type="InterPro" id="IPR015854">
    <property type="entry name" value="ABC_transpr_LolD-like"/>
</dbReference>
<keyword evidence="2 4" id="KW-0067">ATP-binding</keyword>
<dbReference type="GO" id="GO:0022857">
    <property type="term" value="F:transmembrane transporter activity"/>
    <property type="evidence" value="ECO:0007669"/>
    <property type="project" value="TreeGrafter"/>
</dbReference>
<dbReference type="GO" id="GO:0005886">
    <property type="term" value="C:plasma membrane"/>
    <property type="evidence" value="ECO:0007669"/>
    <property type="project" value="TreeGrafter"/>
</dbReference>
<dbReference type="InterPro" id="IPR027417">
    <property type="entry name" value="P-loop_NTPase"/>
</dbReference>
<keyword evidence="1" id="KW-0547">Nucleotide-binding</keyword>
<dbReference type="PANTHER" id="PTHR24220">
    <property type="entry name" value="IMPORT ATP-BINDING PROTEIN"/>
    <property type="match status" value="1"/>
</dbReference>
<dbReference type="Proteomes" id="UP000663937">
    <property type="component" value="Chromosome"/>
</dbReference>
<name>A0A8A4Z918_9MICO</name>
<dbReference type="GO" id="GO:0016887">
    <property type="term" value="F:ATP hydrolysis activity"/>
    <property type="evidence" value="ECO:0007669"/>
    <property type="project" value="InterPro"/>
</dbReference>